<proteinExistence type="predicted"/>
<evidence type="ECO:0000313" key="2">
    <source>
        <dbReference type="Proteomes" id="UP000324222"/>
    </source>
</evidence>
<keyword evidence="2" id="KW-1185">Reference proteome</keyword>
<gene>
    <name evidence="1" type="ORF">E2C01_054339</name>
</gene>
<name>A0A5B7GTF4_PORTR</name>
<comment type="caution">
    <text evidence="1">The sequence shown here is derived from an EMBL/GenBank/DDBJ whole genome shotgun (WGS) entry which is preliminary data.</text>
</comment>
<sequence>MIENDLEIMNAAKATASECISELTATAPASIAVVQVPETNHVMVPPTDLNKKSSSERIHINVIPAANIRNFGKEKCHSVLKYG</sequence>
<protein>
    <submittedName>
        <fullName evidence="1">Uncharacterized protein</fullName>
    </submittedName>
</protein>
<evidence type="ECO:0000313" key="1">
    <source>
        <dbReference type="EMBL" id="MPC60298.1"/>
    </source>
</evidence>
<organism evidence="1 2">
    <name type="scientific">Portunus trituberculatus</name>
    <name type="common">Swimming crab</name>
    <name type="synonym">Neptunus trituberculatus</name>
    <dbReference type="NCBI Taxonomy" id="210409"/>
    <lineage>
        <taxon>Eukaryota</taxon>
        <taxon>Metazoa</taxon>
        <taxon>Ecdysozoa</taxon>
        <taxon>Arthropoda</taxon>
        <taxon>Crustacea</taxon>
        <taxon>Multicrustacea</taxon>
        <taxon>Malacostraca</taxon>
        <taxon>Eumalacostraca</taxon>
        <taxon>Eucarida</taxon>
        <taxon>Decapoda</taxon>
        <taxon>Pleocyemata</taxon>
        <taxon>Brachyura</taxon>
        <taxon>Eubrachyura</taxon>
        <taxon>Portunoidea</taxon>
        <taxon>Portunidae</taxon>
        <taxon>Portuninae</taxon>
        <taxon>Portunus</taxon>
    </lineage>
</organism>
<dbReference type="Proteomes" id="UP000324222">
    <property type="component" value="Unassembled WGS sequence"/>
</dbReference>
<dbReference type="AlphaFoldDB" id="A0A5B7GTF4"/>
<accession>A0A5B7GTF4</accession>
<dbReference type="EMBL" id="VSRR010017372">
    <property type="protein sequence ID" value="MPC60298.1"/>
    <property type="molecule type" value="Genomic_DNA"/>
</dbReference>
<reference evidence="1 2" key="1">
    <citation type="submission" date="2019-05" db="EMBL/GenBank/DDBJ databases">
        <title>Another draft genome of Portunus trituberculatus and its Hox gene families provides insights of decapod evolution.</title>
        <authorList>
            <person name="Jeong J.-H."/>
            <person name="Song I."/>
            <person name="Kim S."/>
            <person name="Choi T."/>
            <person name="Kim D."/>
            <person name="Ryu S."/>
            <person name="Kim W."/>
        </authorList>
    </citation>
    <scope>NUCLEOTIDE SEQUENCE [LARGE SCALE GENOMIC DNA]</scope>
    <source>
        <tissue evidence="1">Muscle</tissue>
    </source>
</reference>